<name>A0A5C4KQ85_PSEJE</name>
<proteinExistence type="predicted"/>
<reference evidence="1" key="1">
    <citation type="submission" date="2019-06" db="EMBL/GenBank/DDBJ databases">
        <title>Pseudomonas-derived Butenolides : (Bio)synthesis of Styrolides.</title>
        <authorList>
            <person name="Klapper M."/>
            <person name="Chowdhury S."/>
            <person name="Stallforth P."/>
        </authorList>
    </citation>
    <scope>NUCLEOTIDE SEQUENCE [LARGE SCALE GENOMIC DNA]</scope>
    <source>
        <strain evidence="1">EC-S101</strain>
    </source>
</reference>
<accession>A0A5C4KQ85</accession>
<comment type="caution">
    <text evidence="1">The sequence shown here is derived from an EMBL/GenBank/DDBJ whole genome shotgun (WGS) entry which is preliminary data.</text>
</comment>
<evidence type="ECO:0000313" key="1">
    <source>
        <dbReference type="EMBL" id="TNB90811.1"/>
    </source>
</evidence>
<protein>
    <submittedName>
        <fullName evidence="1">Uncharacterized protein</fullName>
    </submittedName>
</protein>
<evidence type="ECO:0000313" key="2">
    <source>
        <dbReference type="Proteomes" id="UP000306272"/>
    </source>
</evidence>
<keyword evidence="2" id="KW-1185">Reference proteome</keyword>
<dbReference type="EMBL" id="VDDB01000023">
    <property type="protein sequence ID" value="TNB90811.1"/>
    <property type="molecule type" value="Genomic_DNA"/>
</dbReference>
<gene>
    <name evidence="1" type="ORF">FHG55_27845</name>
</gene>
<dbReference type="AlphaFoldDB" id="A0A5C4KQ85"/>
<dbReference type="Proteomes" id="UP000306272">
    <property type="component" value="Unassembled WGS sequence"/>
</dbReference>
<organism evidence="1 2">
    <name type="scientific">Pseudomonas jessenii</name>
    <dbReference type="NCBI Taxonomy" id="77298"/>
    <lineage>
        <taxon>Bacteria</taxon>
        <taxon>Pseudomonadati</taxon>
        <taxon>Pseudomonadota</taxon>
        <taxon>Gammaproteobacteria</taxon>
        <taxon>Pseudomonadales</taxon>
        <taxon>Pseudomonadaceae</taxon>
        <taxon>Pseudomonas</taxon>
    </lineage>
</organism>
<sequence>MSGPNPAYVSPHNFGTDTYPVGAGLLANASDHPTSSLNVTPLSRASPLPQGRVCAVDYHVAAVAFGKLSLPLSTNRMVPNTPPASLPRST</sequence>